<feature type="domain" description="NmrA-like" evidence="3">
    <location>
        <begin position="3"/>
        <end position="294"/>
    </location>
</feature>
<dbReference type="STRING" id="764103.G7E7B8"/>
<keyword evidence="2" id="KW-0521">NADP</keyword>
<reference evidence="4 5" key="1">
    <citation type="journal article" date="2011" name="J. Gen. Appl. Microbiol.">
        <title>Draft genome sequencing of the enigmatic basidiomycete Mixia osmundae.</title>
        <authorList>
            <person name="Nishida H."/>
            <person name="Nagatsuka Y."/>
            <person name="Sugiyama J."/>
        </authorList>
    </citation>
    <scope>NUCLEOTIDE SEQUENCE [LARGE SCALE GENOMIC DNA]</scope>
    <source>
        <strain evidence="5">CBS 9802 / IAM 14324 / JCM 22182 / KY 12970</strain>
    </source>
</reference>
<dbReference type="PANTHER" id="PTHR42748">
    <property type="entry name" value="NITROGEN METABOLITE REPRESSION PROTEIN NMRA FAMILY MEMBER"/>
    <property type="match status" value="1"/>
</dbReference>
<evidence type="ECO:0000313" key="5">
    <source>
        <dbReference type="Proteomes" id="UP000009131"/>
    </source>
</evidence>
<dbReference type="OrthoDB" id="9997102at2759"/>
<protein>
    <recommendedName>
        <fullName evidence="3">NmrA-like domain-containing protein</fullName>
    </recommendedName>
</protein>
<accession>G7E7B8</accession>
<dbReference type="eggNOG" id="ENOG502RXC9">
    <property type="taxonomic scope" value="Eukaryota"/>
</dbReference>
<dbReference type="InterPro" id="IPR051164">
    <property type="entry name" value="NmrA-like_oxidored"/>
</dbReference>
<proteinExistence type="inferred from homology"/>
<dbReference type="InParanoid" id="G7E7B8"/>
<keyword evidence="5" id="KW-1185">Reference proteome</keyword>
<comment type="similarity">
    <text evidence="1">Belongs to the NmrA-type oxidoreductase family.</text>
</comment>
<evidence type="ECO:0000256" key="2">
    <source>
        <dbReference type="ARBA" id="ARBA00022857"/>
    </source>
</evidence>
<dbReference type="RefSeq" id="XP_014571281.1">
    <property type="nucleotide sequence ID" value="XM_014715795.1"/>
</dbReference>
<evidence type="ECO:0000256" key="1">
    <source>
        <dbReference type="ARBA" id="ARBA00006328"/>
    </source>
</evidence>
<dbReference type="Pfam" id="PF05368">
    <property type="entry name" value="NmrA"/>
    <property type="match status" value="1"/>
</dbReference>
<evidence type="ECO:0000259" key="3">
    <source>
        <dbReference type="Pfam" id="PF05368"/>
    </source>
</evidence>
<dbReference type="GO" id="GO:0005634">
    <property type="term" value="C:nucleus"/>
    <property type="evidence" value="ECO:0007669"/>
    <property type="project" value="TreeGrafter"/>
</dbReference>
<dbReference type="AlphaFoldDB" id="G7E7B8"/>
<dbReference type="SUPFAM" id="SSF51735">
    <property type="entry name" value="NAD(P)-binding Rossmann-fold domains"/>
    <property type="match status" value="1"/>
</dbReference>
<dbReference type="EMBL" id="BABT02000163">
    <property type="protein sequence ID" value="GAA98728.1"/>
    <property type="molecule type" value="Genomic_DNA"/>
</dbReference>
<dbReference type="InterPro" id="IPR008030">
    <property type="entry name" value="NmrA-like"/>
</dbReference>
<sequence>MSTRAILIFGATGKQGGAVLAKLQQDNKDAEASKRELPFDLYAVSRNASSSKSQALSKLAGVSVIQGNMDNVGPIFEEAAQRAGHNGLYGVFSVQDAGANEVAQGKSIADHAAKHQVKLLVYSSVEMGGLEDTKVPHFETKRVIEKYTQQTYPELALTILHPVAFMENFNYCQSTFQGKIFSTMLTRDVKRELKYVAVADVGHFAALAFETPEKYKNRTLPLAGDSLTPDQIRTIFKETKGTELPTTYRIVTWLLLSLVGDLRKMVYLFNTQGYKVNIDELRKEYPELKTFKQFLETDYEA</sequence>
<name>G7E7B8_MIXOS</name>
<evidence type="ECO:0000313" key="4">
    <source>
        <dbReference type="EMBL" id="GAA98728.1"/>
    </source>
</evidence>
<dbReference type="OMA" id="VYPIMAM"/>
<dbReference type="PANTHER" id="PTHR42748:SF7">
    <property type="entry name" value="NMRA LIKE REDOX SENSOR 1-RELATED"/>
    <property type="match status" value="1"/>
</dbReference>
<dbReference type="Proteomes" id="UP000009131">
    <property type="component" value="Unassembled WGS sequence"/>
</dbReference>
<comment type="caution">
    <text evidence="4">The sequence shown here is derived from an EMBL/GenBank/DDBJ whole genome shotgun (WGS) entry which is preliminary data.</text>
</comment>
<organism evidence="4 5">
    <name type="scientific">Mixia osmundae (strain CBS 9802 / IAM 14324 / JCM 22182 / KY 12970)</name>
    <dbReference type="NCBI Taxonomy" id="764103"/>
    <lineage>
        <taxon>Eukaryota</taxon>
        <taxon>Fungi</taxon>
        <taxon>Dikarya</taxon>
        <taxon>Basidiomycota</taxon>
        <taxon>Pucciniomycotina</taxon>
        <taxon>Mixiomycetes</taxon>
        <taxon>Mixiales</taxon>
        <taxon>Mixiaceae</taxon>
        <taxon>Mixia</taxon>
    </lineage>
</organism>
<reference evidence="4 5" key="2">
    <citation type="journal article" date="2012" name="Open Biol.">
        <title>Characteristics of nucleosomes and linker DNA regions on the genome of the basidiomycete Mixia osmundae revealed by mono- and dinucleosome mapping.</title>
        <authorList>
            <person name="Nishida H."/>
            <person name="Kondo S."/>
            <person name="Matsumoto T."/>
            <person name="Suzuki Y."/>
            <person name="Yoshikawa H."/>
            <person name="Taylor T.D."/>
            <person name="Sugiyama J."/>
        </authorList>
    </citation>
    <scope>NUCLEOTIDE SEQUENCE [LARGE SCALE GENOMIC DNA]</scope>
    <source>
        <strain evidence="5">CBS 9802 / IAM 14324 / JCM 22182 / KY 12970</strain>
    </source>
</reference>
<gene>
    <name evidence="4" type="primary">Mo05416</name>
    <name evidence="4" type="ORF">E5Q_05416</name>
</gene>
<dbReference type="InterPro" id="IPR036291">
    <property type="entry name" value="NAD(P)-bd_dom_sf"/>
</dbReference>
<dbReference type="Gene3D" id="3.90.25.10">
    <property type="entry name" value="UDP-galactose 4-epimerase, domain 1"/>
    <property type="match status" value="1"/>
</dbReference>
<dbReference type="Gene3D" id="3.40.50.720">
    <property type="entry name" value="NAD(P)-binding Rossmann-like Domain"/>
    <property type="match status" value="1"/>
</dbReference>
<dbReference type="HOGENOM" id="CLU_007383_8_4_1"/>